<comment type="caution">
    <text evidence="14">The sequence shown here is derived from an EMBL/GenBank/DDBJ whole genome shotgun (WGS) entry which is preliminary data.</text>
</comment>
<dbReference type="SUPFAM" id="SSF56645">
    <property type="entry name" value="Acyl-CoA dehydrogenase NM domain-like"/>
    <property type="match status" value="1"/>
</dbReference>
<comment type="subcellular location">
    <subcellularLocation>
        <location evidence="2">Peroxisome</location>
    </subcellularLocation>
</comment>
<proteinExistence type="inferred from homology"/>
<dbReference type="InterPro" id="IPR002655">
    <property type="entry name" value="Acyl-CoA_oxidase_C"/>
</dbReference>
<evidence type="ECO:0000259" key="12">
    <source>
        <dbReference type="Pfam" id="PF01756"/>
    </source>
</evidence>
<keyword evidence="5 11" id="KW-0274">FAD</keyword>
<dbReference type="GO" id="GO:0003997">
    <property type="term" value="F:acyl-CoA oxidase activity"/>
    <property type="evidence" value="ECO:0007669"/>
    <property type="project" value="InterPro"/>
</dbReference>
<dbReference type="Pfam" id="PF22924">
    <property type="entry name" value="ACOX_C_alpha1"/>
    <property type="match status" value="1"/>
</dbReference>
<dbReference type="InterPro" id="IPR012258">
    <property type="entry name" value="Acyl-CoA_oxidase"/>
</dbReference>
<feature type="binding site" evidence="11">
    <location>
        <position position="311"/>
    </location>
    <ligand>
        <name>FAD</name>
        <dbReference type="ChEBI" id="CHEBI:57692"/>
    </ligand>
</feature>
<dbReference type="AlphaFoldDB" id="A0A9Q0GC08"/>
<dbReference type="InterPro" id="IPR036250">
    <property type="entry name" value="AcylCo_DH-like_C"/>
</dbReference>
<feature type="non-terminal residue" evidence="14">
    <location>
        <position position="725"/>
    </location>
</feature>
<dbReference type="Gene3D" id="1.20.140.10">
    <property type="entry name" value="Butyryl-CoA Dehydrogenase, subunit A, domain 3"/>
    <property type="match status" value="2"/>
</dbReference>
<organism evidence="14 15">
    <name type="scientific">Turnera subulata</name>
    <dbReference type="NCBI Taxonomy" id="218843"/>
    <lineage>
        <taxon>Eukaryota</taxon>
        <taxon>Viridiplantae</taxon>
        <taxon>Streptophyta</taxon>
        <taxon>Embryophyta</taxon>
        <taxon>Tracheophyta</taxon>
        <taxon>Spermatophyta</taxon>
        <taxon>Magnoliopsida</taxon>
        <taxon>eudicotyledons</taxon>
        <taxon>Gunneridae</taxon>
        <taxon>Pentapetalae</taxon>
        <taxon>rosids</taxon>
        <taxon>fabids</taxon>
        <taxon>Malpighiales</taxon>
        <taxon>Passifloraceae</taxon>
        <taxon>Turnera</taxon>
    </lineage>
</organism>
<evidence type="ECO:0000256" key="2">
    <source>
        <dbReference type="ARBA" id="ARBA00004275"/>
    </source>
</evidence>
<name>A0A9Q0GC08_9ROSI</name>
<dbReference type="PANTHER" id="PTHR10909:SF352">
    <property type="entry name" value="ACYL-COENZYME A OXIDASE-LIKE PROTEIN"/>
    <property type="match status" value="1"/>
</dbReference>
<evidence type="ECO:0000256" key="3">
    <source>
        <dbReference type="ARBA" id="ARBA00006288"/>
    </source>
</evidence>
<keyword evidence="15" id="KW-1185">Reference proteome</keyword>
<evidence type="ECO:0000259" key="13">
    <source>
        <dbReference type="Pfam" id="PF22924"/>
    </source>
</evidence>
<evidence type="ECO:0000256" key="11">
    <source>
        <dbReference type="PIRSR" id="PIRSR000168-2"/>
    </source>
</evidence>
<evidence type="ECO:0000256" key="7">
    <source>
        <dbReference type="ARBA" id="ARBA00023002"/>
    </source>
</evidence>
<dbReference type="InterPro" id="IPR009100">
    <property type="entry name" value="AcylCoA_DH/oxidase_NM_dom_sf"/>
</dbReference>
<dbReference type="Pfam" id="PF01756">
    <property type="entry name" value="ACOX"/>
    <property type="match status" value="1"/>
</dbReference>
<reference evidence="14" key="2">
    <citation type="journal article" date="2023" name="Plants (Basel)">
        <title>Annotation of the Turnera subulata (Passifloraceae) Draft Genome Reveals the S-Locus Evolved after the Divergence of Turneroideae from Passifloroideae in a Stepwise Manner.</title>
        <authorList>
            <person name="Henning P.M."/>
            <person name="Roalson E.H."/>
            <person name="Mir W."/>
            <person name="McCubbin A.G."/>
            <person name="Shore J.S."/>
        </authorList>
    </citation>
    <scope>NUCLEOTIDE SEQUENCE</scope>
    <source>
        <strain evidence="14">F60SS</strain>
    </source>
</reference>
<comment type="cofactor">
    <cofactor evidence="1">
        <name>FAD</name>
        <dbReference type="ChEBI" id="CHEBI:57692"/>
    </cofactor>
</comment>
<evidence type="ECO:0000256" key="10">
    <source>
        <dbReference type="PIRSR" id="PIRSR000168-1"/>
    </source>
</evidence>
<sequence>TPQPTSSTSQQHPTTTLTSNVCLSYSPLELSETISFDPKEMRRLLDGHHIAERDWLFSLIEKNELFNQVRKGGKVYVMPDVSQPFQQQREMNMKRIKHFFDKGVHKGFYTEAADSGAEAYMRNLALQEVGATEATRRARILTNHLVLHTQAPPSSYSHPTLLSADVCLSYSPPELSETISFDTKEMRRLLDAHHIAERDWLFGLIEGNELFNPVKIGGKVYVMPDLNQPFQQQREMNMKRIKYLFDKGVHMGCYTEIEPTPESYMRNIALQEVLRTYDLALGIQMAVHFFLWGSYIKFVGTKHHEKWLKATESYELQATETVATYDSSTGEFVVNTPCESAQKHMIGLAANIRDGNGKTCPNVRIADCGLKSGLNGIDNGQIWFDNVRIPRENLLNGVADVLPDGRYVAKIKDPREVSLAIAIRYALSRRAFSVTPNGPEALLLDYPSHQRRLLPLLAKTYAMTFAGNWLKVFFTKREPQSYKTVHIFSVAFKAIFSWHSMRTLQECREACGAQGMKAHNRLGLMVAESDGQLTYEGDNNLLILQVSKILLSEFLAAKKHNRPLQVFGLEHMNEPSPIIPPQLSSSILRSSQFQIAALRLRERDLLHRFASEVSLHQLRGETKDQAINLAYHLYKELSKAFTERMVLQLTIEAEEGISAGSIKEDDTFLRYGHLSAENAATVREEVTKLCSELRPHALALVSSFGIPDSFLAPIAFDWVEANSWS</sequence>
<evidence type="ECO:0000313" key="14">
    <source>
        <dbReference type="EMBL" id="KAJ4846938.1"/>
    </source>
</evidence>
<keyword evidence="4" id="KW-0285">Flavoprotein</keyword>
<gene>
    <name evidence="14" type="ORF">Tsubulata_011493</name>
</gene>
<keyword evidence="7" id="KW-0560">Oxidoreductase</keyword>
<dbReference type="EMBL" id="JAKUCV010001309">
    <property type="protein sequence ID" value="KAJ4846938.1"/>
    <property type="molecule type" value="Genomic_DNA"/>
</dbReference>
<dbReference type="Gene3D" id="2.40.110.10">
    <property type="entry name" value="Butyryl-CoA Dehydrogenase, subunit A, domain 2"/>
    <property type="match status" value="2"/>
</dbReference>
<keyword evidence="9" id="KW-0576">Peroxisome</keyword>
<keyword evidence="6" id="KW-0276">Fatty acid metabolism</keyword>
<dbReference type="OrthoDB" id="538336at2759"/>
<dbReference type="FunFam" id="1.20.140.10:FF:000010">
    <property type="entry name" value="Acyl-coenzyme A oxidase"/>
    <property type="match status" value="1"/>
</dbReference>
<reference evidence="14" key="1">
    <citation type="submission" date="2022-02" db="EMBL/GenBank/DDBJ databases">
        <authorList>
            <person name="Henning P.M."/>
            <person name="McCubbin A.G."/>
            <person name="Shore J.S."/>
        </authorList>
    </citation>
    <scope>NUCLEOTIDE SEQUENCE</scope>
    <source>
        <strain evidence="14">F60SS</strain>
        <tissue evidence="14">Leaves</tissue>
    </source>
</reference>
<evidence type="ECO:0000256" key="9">
    <source>
        <dbReference type="ARBA" id="ARBA00023140"/>
    </source>
</evidence>
<dbReference type="GO" id="GO:0055088">
    <property type="term" value="P:lipid homeostasis"/>
    <property type="evidence" value="ECO:0007669"/>
    <property type="project" value="TreeGrafter"/>
</dbReference>
<feature type="domain" description="Acyl-CoA oxidase C-terminal" evidence="12">
    <location>
        <begin position="663"/>
        <end position="711"/>
    </location>
</feature>
<evidence type="ECO:0000256" key="8">
    <source>
        <dbReference type="ARBA" id="ARBA00023098"/>
    </source>
</evidence>
<dbReference type="GO" id="GO:0005777">
    <property type="term" value="C:peroxisome"/>
    <property type="evidence" value="ECO:0007669"/>
    <property type="project" value="UniProtKB-SubCell"/>
</dbReference>
<dbReference type="InterPro" id="IPR046373">
    <property type="entry name" value="Acyl-CoA_Oxase/DH_mid-dom_sf"/>
</dbReference>
<dbReference type="InterPro" id="IPR055060">
    <property type="entry name" value="ACOX_C_alpha1"/>
</dbReference>
<feature type="binding site" evidence="11">
    <location>
        <position position="347"/>
    </location>
    <ligand>
        <name>FAD</name>
        <dbReference type="ChEBI" id="CHEBI:57692"/>
    </ligand>
</feature>
<dbReference type="Proteomes" id="UP001141552">
    <property type="component" value="Unassembled WGS sequence"/>
</dbReference>
<protein>
    <recommendedName>
        <fullName evidence="16">Acyl-coenzyme A oxidase</fullName>
    </recommendedName>
</protein>
<dbReference type="GO" id="GO:0005504">
    <property type="term" value="F:fatty acid binding"/>
    <property type="evidence" value="ECO:0007669"/>
    <property type="project" value="TreeGrafter"/>
</dbReference>
<dbReference type="GO" id="GO:0071949">
    <property type="term" value="F:FAD binding"/>
    <property type="evidence" value="ECO:0007669"/>
    <property type="project" value="InterPro"/>
</dbReference>
<feature type="domain" description="Acyl-CoA oxidase C-alpha1" evidence="13">
    <location>
        <begin position="418"/>
        <end position="551"/>
    </location>
</feature>
<dbReference type="GO" id="GO:0033540">
    <property type="term" value="P:fatty acid beta-oxidation using acyl-CoA oxidase"/>
    <property type="evidence" value="ECO:0007669"/>
    <property type="project" value="TreeGrafter"/>
</dbReference>
<evidence type="ECO:0000256" key="5">
    <source>
        <dbReference type="ARBA" id="ARBA00022827"/>
    </source>
</evidence>
<feature type="non-terminal residue" evidence="14">
    <location>
        <position position="1"/>
    </location>
</feature>
<evidence type="ECO:0000256" key="4">
    <source>
        <dbReference type="ARBA" id="ARBA00022630"/>
    </source>
</evidence>
<feature type="active site" description="Proton acceptor" evidence="10">
    <location>
        <position position="536"/>
    </location>
</feature>
<evidence type="ECO:0000256" key="6">
    <source>
        <dbReference type="ARBA" id="ARBA00022832"/>
    </source>
</evidence>
<evidence type="ECO:0000313" key="15">
    <source>
        <dbReference type="Proteomes" id="UP001141552"/>
    </source>
</evidence>
<dbReference type="PANTHER" id="PTHR10909">
    <property type="entry name" value="ELECTRON TRANSPORT OXIDOREDUCTASE"/>
    <property type="match status" value="1"/>
</dbReference>
<evidence type="ECO:0000256" key="1">
    <source>
        <dbReference type="ARBA" id="ARBA00001974"/>
    </source>
</evidence>
<comment type="similarity">
    <text evidence="3">Belongs to the acyl-CoA oxidase family.</text>
</comment>
<evidence type="ECO:0008006" key="16">
    <source>
        <dbReference type="Google" id="ProtNLM"/>
    </source>
</evidence>
<keyword evidence="8" id="KW-0443">Lipid metabolism</keyword>
<accession>A0A9Q0GC08</accession>
<dbReference type="SUPFAM" id="SSF47203">
    <property type="entry name" value="Acyl-CoA dehydrogenase C-terminal domain-like"/>
    <property type="match status" value="2"/>
</dbReference>